<dbReference type="STRING" id="137838.GCA_001458595_02861"/>
<proteinExistence type="predicted"/>
<dbReference type="Proteomes" id="UP000220840">
    <property type="component" value="Unassembled WGS sequence"/>
</dbReference>
<evidence type="ECO:0000313" key="1">
    <source>
        <dbReference type="EMBL" id="PEG31436.1"/>
    </source>
</evidence>
<sequence length="105" mass="11160">MGVEYIVRGAVMCCSCGSCPSNIKIPISHGSYVDNVPILNKTDNTTANISTFGICILTEKPCVVSPGQWTDVQEDKLISGNPALTTNSIMFTNCGGIIRFITSGQ</sequence>
<dbReference type="InterPro" id="IPR025460">
    <property type="entry name" value="DUF4280"/>
</dbReference>
<organism evidence="1 2">
    <name type="scientific">Clostridium neonatale</name>
    <dbReference type="NCBI Taxonomy" id="137838"/>
    <lineage>
        <taxon>Bacteria</taxon>
        <taxon>Bacillati</taxon>
        <taxon>Bacillota</taxon>
        <taxon>Clostridia</taxon>
        <taxon>Eubacteriales</taxon>
        <taxon>Clostridiaceae</taxon>
        <taxon>Clostridium</taxon>
    </lineage>
</organism>
<evidence type="ECO:0000313" key="2">
    <source>
        <dbReference type="Proteomes" id="UP000220840"/>
    </source>
</evidence>
<comment type="caution">
    <text evidence="1">The sequence shown here is derived from an EMBL/GenBank/DDBJ whole genome shotgun (WGS) entry which is preliminary data.</text>
</comment>
<reference evidence="1 2" key="1">
    <citation type="submission" date="2017-10" db="EMBL/GenBank/DDBJ databases">
        <title>Effective Description of Clostridium neonatale sp. nov. linked to necrotizing enterocolitis in neonates and a clarification of species assignable to the genus Clostridium (Prazmowski 1880) emend. Lawson and Rainey 2016.</title>
        <authorList>
            <person name="Bernard K."/>
            <person name="Burdz T."/>
            <person name="Wiebe D."/>
            <person name="Balcewich B."/>
            <person name="Alfa M."/>
            <person name="Bernier A.-M."/>
        </authorList>
    </citation>
    <scope>NUCLEOTIDE SEQUENCE [LARGE SCALE GENOMIC DNA]</scope>
    <source>
        <strain evidence="1 2">LCDC99A005</strain>
    </source>
</reference>
<name>A0A2A7MID3_9CLOT</name>
<accession>A0A2A7MID3</accession>
<dbReference type="Pfam" id="PF14107">
    <property type="entry name" value="DUF4280"/>
    <property type="match status" value="1"/>
</dbReference>
<dbReference type="OrthoDB" id="2733241at2"/>
<gene>
    <name evidence="1" type="ORF">CQ394_06955</name>
</gene>
<keyword evidence="2" id="KW-1185">Reference proteome</keyword>
<dbReference type="RefSeq" id="WP_058295593.1">
    <property type="nucleotide sequence ID" value="NZ_CAMRXB010000049.1"/>
</dbReference>
<dbReference type="AlphaFoldDB" id="A0A2A7MID3"/>
<dbReference type="EMBL" id="PDCJ01000001">
    <property type="protein sequence ID" value="PEG31436.1"/>
    <property type="molecule type" value="Genomic_DNA"/>
</dbReference>
<protein>
    <submittedName>
        <fullName evidence="1">DUF4280 domain-containing protein</fullName>
    </submittedName>
</protein>